<dbReference type="AlphaFoldDB" id="A0AAF3EN10"/>
<dbReference type="InterPro" id="IPR001563">
    <property type="entry name" value="Peptidase_S10"/>
</dbReference>
<dbReference type="SUPFAM" id="SSF53474">
    <property type="entry name" value="alpha/beta-Hydrolases"/>
    <property type="match status" value="1"/>
</dbReference>
<dbReference type="Pfam" id="PF00450">
    <property type="entry name" value="Peptidase_S10"/>
    <property type="match status" value="1"/>
</dbReference>
<dbReference type="EC" id="3.4.16.-" evidence="2"/>
<dbReference type="InterPro" id="IPR033124">
    <property type="entry name" value="Ser_caboxypep_his_AS"/>
</dbReference>
<dbReference type="InterPro" id="IPR029058">
    <property type="entry name" value="AB_hydrolase_fold"/>
</dbReference>
<evidence type="ECO:0000256" key="1">
    <source>
        <dbReference type="ARBA" id="ARBA00009431"/>
    </source>
</evidence>
<dbReference type="Proteomes" id="UP000887575">
    <property type="component" value="Unassembled WGS sequence"/>
</dbReference>
<reference evidence="4" key="1">
    <citation type="submission" date="2024-02" db="UniProtKB">
        <authorList>
            <consortium name="WormBaseParasite"/>
        </authorList>
    </citation>
    <scope>IDENTIFICATION</scope>
</reference>
<dbReference type="PANTHER" id="PTHR11802:SF70">
    <property type="entry name" value="SERINE CARBOXYPEPTIDASE CTSA-3.1"/>
    <property type="match status" value="1"/>
</dbReference>
<feature type="signal peptide" evidence="2">
    <location>
        <begin position="1"/>
        <end position="19"/>
    </location>
</feature>
<keyword evidence="2" id="KW-0121">Carboxypeptidase</keyword>
<keyword evidence="3" id="KW-1185">Reference proteome</keyword>
<dbReference type="GO" id="GO:0006508">
    <property type="term" value="P:proteolysis"/>
    <property type="evidence" value="ECO:0007669"/>
    <property type="project" value="UniProtKB-KW"/>
</dbReference>
<evidence type="ECO:0000313" key="4">
    <source>
        <dbReference type="WBParaSite" id="MBELARI_LOCUS15107"/>
    </source>
</evidence>
<protein>
    <recommendedName>
        <fullName evidence="2">Carboxypeptidase</fullName>
        <ecNumber evidence="2">3.4.16.-</ecNumber>
    </recommendedName>
</protein>
<dbReference type="PANTHER" id="PTHR11802">
    <property type="entry name" value="SERINE PROTEASE FAMILY S10 SERINE CARBOXYPEPTIDASE"/>
    <property type="match status" value="1"/>
</dbReference>
<feature type="chain" id="PRO_5041784559" description="Carboxypeptidase" evidence="2">
    <location>
        <begin position="20"/>
        <end position="576"/>
    </location>
</feature>
<proteinExistence type="inferred from homology"/>
<dbReference type="PRINTS" id="PR00724">
    <property type="entry name" value="CRBOXYPTASEC"/>
</dbReference>
<dbReference type="Gene3D" id="3.40.50.1820">
    <property type="entry name" value="alpha/beta hydrolase"/>
    <property type="match status" value="2"/>
</dbReference>
<organism evidence="3 4">
    <name type="scientific">Mesorhabditis belari</name>
    <dbReference type="NCBI Taxonomy" id="2138241"/>
    <lineage>
        <taxon>Eukaryota</taxon>
        <taxon>Metazoa</taxon>
        <taxon>Ecdysozoa</taxon>
        <taxon>Nematoda</taxon>
        <taxon>Chromadorea</taxon>
        <taxon>Rhabditida</taxon>
        <taxon>Rhabditina</taxon>
        <taxon>Rhabditomorpha</taxon>
        <taxon>Rhabditoidea</taxon>
        <taxon>Rhabditidae</taxon>
        <taxon>Mesorhabditinae</taxon>
        <taxon>Mesorhabditis</taxon>
    </lineage>
</organism>
<dbReference type="WBParaSite" id="MBELARI_LOCUS15107">
    <property type="protein sequence ID" value="MBELARI_LOCUS15107"/>
    <property type="gene ID" value="MBELARI_LOCUS15107"/>
</dbReference>
<dbReference type="GO" id="GO:0004185">
    <property type="term" value="F:serine-type carboxypeptidase activity"/>
    <property type="evidence" value="ECO:0007669"/>
    <property type="project" value="UniProtKB-UniRule"/>
</dbReference>
<keyword evidence="2" id="KW-0378">Hydrolase</keyword>
<accession>A0AAF3EN10</accession>
<keyword evidence="2" id="KW-0732">Signal</keyword>
<sequence length="576" mass="65900">MDFLKLVAISLAFWSGTLSIGEDDLVKDLPGLIFNVNFKMYSGYLNANQNGSWKMHYTLTESRNDPANDPLLVWFNGGPGCSSFAGQFEELGPFYVNKDGKSLYENVYSWNARANVLYLESPIGVGFSYDTNTNNYTYASDDQTADQNYAALKDFFARVQTKYQKRKFFLSGESYAGIYIPMLSARLVKGINSNDFPNPNFQGSAIGNGFMNVAYLQNSLILWSMYHGRISLDDWDDIKKYCRDDQTTDMDNVDFSKHFISTTNQIDYVSDNSRCGNLTAQWLILPDNMDQYNYYQDCYTGSSINVVNATVSSFTEKPEHAGKNFKRVFAGPRRFGLDPNTANTYNYDSTDNQWGYICWNEDALFKWANRRDVQKALNIDQEWQNRKDNDGKPFPWTDCNNALYDSYHLTYNTTNQFFDYVIKNVKTPNFRFLIYNGDVDTVCNYLGDAWHMRDVTNQNAFTSTPRDRWWFRDQVAGFYQRYTKQQITIDVLTVKGAGHMVPNDRPGPSMQMITNFMFPDTNGLVDYSSNQTADPTRKPADLLTTSTVLPTDSTTTNDAFARSLLSLLSLLVVLLL</sequence>
<evidence type="ECO:0000313" key="3">
    <source>
        <dbReference type="Proteomes" id="UP000887575"/>
    </source>
</evidence>
<dbReference type="InterPro" id="IPR018202">
    <property type="entry name" value="Ser_caboxypep_ser_AS"/>
</dbReference>
<name>A0AAF3EN10_9BILA</name>
<dbReference type="PROSITE" id="PS00131">
    <property type="entry name" value="CARBOXYPEPT_SER_SER"/>
    <property type="match status" value="1"/>
</dbReference>
<comment type="similarity">
    <text evidence="1 2">Belongs to the peptidase S10 family.</text>
</comment>
<evidence type="ECO:0000256" key="2">
    <source>
        <dbReference type="RuleBase" id="RU361156"/>
    </source>
</evidence>
<keyword evidence="2" id="KW-0645">Protease</keyword>
<dbReference type="PROSITE" id="PS00560">
    <property type="entry name" value="CARBOXYPEPT_SER_HIS"/>
    <property type="match status" value="1"/>
</dbReference>